<keyword evidence="1" id="KW-1133">Transmembrane helix</keyword>
<dbReference type="AlphaFoldDB" id="A0A2P2N3N7"/>
<organism evidence="2">
    <name type="scientific">Rhizophora mucronata</name>
    <name type="common">Asiatic mangrove</name>
    <dbReference type="NCBI Taxonomy" id="61149"/>
    <lineage>
        <taxon>Eukaryota</taxon>
        <taxon>Viridiplantae</taxon>
        <taxon>Streptophyta</taxon>
        <taxon>Embryophyta</taxon>
        <taxon>Tracheophyta</taxon>
        <taxon>Spermatophyta</taxon>
        <taxon>Magnoliopsida</taxon>
        <taxon>eudicotyledons</taxon>
        <taxon>Gunneridae</taxon>
        <taxon>Pentapetalae</taxon>
        <taxon>rosids</taxon>
        <taxon>fabids</taxon>
        <taxon>Malpighiales</taxon>
        <taxon>Rhizophoraceae</taxon>
        <taxon>Rhizophora</taxon>
    </lineage>
</organism>
<evidence type="ECO:0000256" key="1">
    <source>
        <dbReference type="SAM" id="Phobius"/>
    </source>
</evidence>
<name>A0A2P2N3N7_RHIMU</name>
<keyword evidence="1" id="KW-0812">Transmembrane</keyword>
<reference evidence="2" key="1">
    <citation type="submission" date="2018-02" db="EMBL/GenBank/DDBJ databases">
        <title>Rhizophora mucronata_Transcriptome.</title>
        <authorList>
            <person name="Meera S.P."/>
            <person name="Sreeshan A."/>
            <person name="Augustine A."/>
        </authorList>
    </citation>
    <scope>NUCLEOTIDE SEQUENCE</scope>
    <source>
        <tissue evidence="2">Leaf</tissue>
    </source>
</reference>
<accession>A0A2P2N3N7</accession>
<evidence type="ECO:0000313" key="2">
    <source>
        <dbReference type="EMBL" id="MBX37057.1"/>
    </source>
</evidence>
<feature type="transmembrane region" description="Helical" evidence="1">
    <location>
        <begin position="22"/>
        <end position="42"/>
    </location>
</feature>
<keyword evidence="1" id="KW-0472">Membrane</keyword>
<protein>
    <submittedName>
        <fullName evidence="2">Uncharacterized protein</fullName>
    </submittedName>
</protein>
<dbReference type="EMBL" id="GGEC01056573">
    <property type="protein sequence ID" value="MBX37057.1"/>
    <property type="molecule type" value="Transcribed_RNA"/>
</dbReference>
<sequence>MCRSDKLSYLHKVFHYVFFDYVFIYVIPFLLPCFFIIICLGCKGMALYHKATKIIHAAQLLELCVINLSYSHSYSSFPLYL</sequence>
<proteinExistence type="predicted"/>